<proteinExistence type="predicted"/>
<reference evidence="2" key="1">
    <citation type="journal article" date="2016" name="Nature">
        <title>Genome evolution in the allotetraploid frog Xenopus laevis.</title>
        <authorList>
            <person name="Session A.M."/>
            <person name="Uno Y."/>
            <person name="Kwon T."/>
            <person name="Chapman J.A."/>
            <person name="Toyoda A."/>
            <person name="Takahashi S."/>
            <person name="Fukui A."/>
            <person name="Hikosaka A."/>
            <person name="Suzuki A."/>
            <person name="Kondo M."/>
            <person name="van Heeringen S.J."/>
            <person name="Quigley I."/>
            <person name="Heinz S."/>
            <person name="Ogino H."/>
            <person name="Ochi H."/>
            <person name="Hellsten U."/>
            <person name="Lyons J.B."/>
            <person name="Simakov O."/>
            <person name="Putnam N."/>
            <person name="Stites J."/>
            <person name="Kuroki Y."/>
            <person name="Tanaka T."/>
            <person name="Michiue T."/>
            <person name="Watanabe M."/>
            <person name="Bogdanovic O."/>
            <person name="Lister R."/>
            <person name="Georgiou G."/>
            <person name="Paranjpe S.S."/>
            <person name="van Kruijsbergen I."/>
            <person name="Shu S."/>
            <person name="Carlson J."/>
            <person name="Kinoshita T."/>
            <person name="Ohta Y."/>
            <person name="Mawaribuchi S."/>
            <person name="Jenkins J."/>
            <person name="Grimwood J."/>
            <person name="Schmutz J."/>
            <person name="Mitros T."/>
            <person name="Mozaffari S.V."/>
            <person name="Suzuki Y."/>
            <person name="Haramoto Y."/>
            <person name="Yamamoto T.S."/>
            <person name="Takagi C."/>
            <person name="Heald R."/>
            <person name="Miller K."/>
            <person name="Haudenschild C."/>
            <person name="Kitzman J."/>
            <person name="Nakayama T."/>
            <person name="Izutsu Y."/>
            <person name="Robert J."/>
            <person name="Fortriede J."/>
            <person name="Burns K."/>
            <person name="Lotay V."/>
            <person name="Karimi K."/>
            <person name="Yasuoka Y."/>
            <person name="Dichmann D.S."/>
            <person name="Flajnik M.F."/>
            <person name="Houston D.W."/>
            <person name="Shendure J."/>
            <person name="DuPasquier L."/>
            <person name="Vize P.D."/>
            <person name="Zorn A.M."/>
            <person name="Ito M."/>
            <person name="Marcotte E.M."/>
            <person name="Wallingford J.B."/>
            <person name="Ito Y."/>
            <person name="Asashima M."/>
            <person name="Ueno N."/>
            <person name="Matsuda Y."/>
            <person name="Veenstra G.J."/>
            <person name="Fujiyama A."/>
            <person name="Harland R.M."/>
            <person name="Taira M."/>
            <person name="Rokhsar D.S."/>
        </authorList>
    </citation>
    <scope>NUCLEOTIDE SEQUENCE [LARGE SCALE GENOMIC DNA]</scope>
    <source>
        <strain evidence="2">J</strain>
    </source>
</reference>
<accession>A0A974HAM9</accession>
<name>A0A974HAM9_XENLA</name>
<gene>
    <name evidence="1" type="ORF">XELAEV_18037470mg</name>
</gene>
<protein>
    <submittedName>
        <fullName evidence="1">Uncharacterized protein</fullName>
    </submittedName>
</protein>
<sequence length="83" mass="9554">MYCILAMQVVFQILLKCVLIRFYVVHNVLVMAAMSCLVSEHKIDRSILVPISCQGQLLYFSLTDSLKTERRLKNESLIFAKCI</sequence>
<evidence type="ECO:0000313" key="1">
    <source>
        <dbReference type="EMBL" id="OCT70546.1"/>
    </source>
</evidence>
<dbReference type="Proteomes" id="UP000694892">
    <property type="component" value="Chromosome 7S"/>
</dbReference>
<dbReference type="EMBL" id="CM004479">
    <property type="protein sequence ID" value="OCT70546.1"/>
    <property type="molecule type" value="Genomic_DNA"/>
</dbReference>
<dbReference type="AlphaFoldDB" id="A0A974HAM9"/>
<organism evidence="1 2">
    <name type="scientific">Xenopus laevis</name>
    <name type="common">African clawed frog</name>
    <dbReference type="NCBI Taxonomy" id="8355"/>
    <lineage>
        <taxon>Eukaryota</taxon>
        <taxon>Metazoa</taxon>
        <taxon>Chordata</taxon>
        <taxon>Craniata</taxon>
        <taxon>Vertebrata</taxon>
        <taxon>Euteleostomi</taxon>
        <taxon>Amphibia</taxon>
        <taxon>Batrachia</taxon>
        <taxon>Anura</taxon>
        <taxon>Pipoidea</taxon>
        <taxon>Pipidae</taxon>
        <taxon>Xenopodinae</taxon>
        <taxon>Xenopus</taxon>
        <taxon>Xenopus</taxon>
    </lineage>
</organism>
<evidence type="ECO:0000313" key="2">
    <source>
        <dbReference type="Proteomes" id="UP000694892"/>
    </source>
</evidence>